<dbReference type="AlphaFoldDB" id="A0A0E1S2C2"/>
<dbReference type="InParanoid" id="A0A0E1S2C2"/>
<keyword evidence="2" id="KW-1185">Reference proteome</keyword>
<gene>
    <name evidence="1" type="ORF">CIMG_13130</name>
</gene>
<dbReference type="KEGG" id="cim:CIMG_13130"/>
<name>A0A0E1S2C2_COCIM</name>
<sequence>MMQADREFKILHLILTSQFNCLTECQVLLKIKCDCNLAISTTNRQAVCVFETVRLEITNKVVFSKTYSTLYVSSILDLACLLEIYMLVSAVVKFQVAETIVNLSEIQAFTLIHSQQQFNSQNVGDTEHVSIKKNSLHLLMGSIAQHAKDSRDIIQFEYKYLN</sequence>
<dbReference type="Proteomes" id="UP000001261">
    <property type="component" value="Unassembled WGS sequence"/>
</dbReference>
<dbReference type="GeneID" id="24164757"/>
<protein>
    <submittedName>
        <fullName evidence="1">Uncharacterized protein</fullName>
    </submittedName>
</protein>
<accession>A0A0E1S2C2</accession>
<dbReference type="VEuPathDB" id="FungiDB:CIMG_13130"/>
<reference evidence="2" key="2">
    <citation type="journal article" date="2010" name="Genome Res.">
        <title>Population genomic sequencing of Coccidioides fungi reveals recent hybridization and transposon control.</title>
        <authorList>
            <person name="Neafsey D.E."/>
            <person name="Barker B.M."/>
            <person name="Sharpton T.J."/>
            <person name="Stajich J.E."/>
            <person name="Park D.J."/>
            <person name="Whiston E."/>
            <person name="Hung C.-Y."/>
            <person name="McMahan C."/>
            <person name="White J."/>
            <person name="Sykes S."/>
            <person name="Heiman D."/>
            <person name="Young S."/>
            <person name="Zeng Q."/>
            <person name="Abouelleil A."/>
            <person name="Aftuck L."/>
            <person name="Bessette D."/>
            <person name="Brown A."/>
            <person name="FitzGerald M."/>
            <person name="Lui A."/>
            <person name="Macdonald J.P."/>
            <person name="Priest M."/>
            <person name="Orbach M.J."/>
            <person name="Galgiani J.N."/>
            <person name="Kirkland T.N."/>
            <person name="Cole G.T."/>
            <person name="Birren B.W."/>
            <person name="Henn M.R."/>
            <person name="Taylor J.W."/>
            <person name="Rounsley S.D."/>
        </authorList>
    </citation>
    <scope>GENOME REANNOTATION</scope>
    <source>
        <strain evidence="2">RS</strain>
    </source>
</reference>
<organism evidence="1 2">
    <name type="scientific">Coccidioides immitis (strain RS)</name>
    <name type="common">Valley fever fungus</name>
    <dbReference type="NCBI Taxonomy" id="246410"/>
    <lineage>
        <taxon>Eukaryota</taxon>
        <taxon>Fungi</taxon>
        <taxon>Dikarya</taxon>
        <taxon>Ascomycota</taxon>
        <taxon>Pezizomycotina</taxon>
        <taxon>Eurotiomycetes</taxon>
        <taxon>Eurotiomycetidae</taxon>
        <taxon>Onygenales</taxon>
        <taxon>Onygenaceae</taxon>
        <taxon>Coccidioides</taxon>
    </lineage>
</organism>
<dbReference type="RefSeq" id="XP_001243356.2">
    <property type="nucleotide sequence ID" value="XM_001243355.2"/>
</dbReference>
<evidence type="ECO:0000313" key="1">
    <source>
        <dbReference type="EMBL" id="EAS31773.2"/>
    </source>
</evidence>
<evidence type="ECO:0000313" key="2">
    <source>
        <dbReference type="Proteomes" id="UP000001261"/>
    </source>
</evidence>
<dbReference type="EMBL" id="GG704912">
    <property type="protein sequence ID" value="EAS31773.2"/>
    <property type="molecule type" value="Genomic_DNA"/>
</dbReference>
<reference evidence="2" key="1">
    <citation type="journal article" date="2009" name="Genome Res.">
        <title>Comparative genomic analyses of the human fungal pathogens Coccidioides and their relatives.</title>
        <authorList>
            <person name="Sharpton T.J."/>
            <person name="Stajich J.E."/>
            <person name="Rounsley S.D."/>
            <person name="Gardner M.J."/>
            <person name="Wortman J.R."/>
            <person name="Jordar V.S."/>
            <person name="Maiti R."/>
            <person name="Kodira C.D."/>
            <person name="Neafsey D.E."/>
            <person name="Zeng Q."/>
            <person name="Hung C.-Y."/>
            <person name="McMahan C."/>
            <person name="Muszewska A."/>
            <person name="Grynberg M."/>
            <person name="Mandel M.A."/>
            <person name="Kellner E.M."/>
            <person name="Barker B.M."/>
            <person name="Galgiani J.N."/>
            <person name="Orbach M.J."/>
            <person name="Kirkland T.N."/>
            <person name="Cole G.T."/>
            <person name="Henn M.R."/>
            <person name="Birren B.W."/>
            <person name="Taylor J.W."/>
        </authorList>
    </citation>
    <scope>NUCLEOTIDE SEQUENCE [LARGE SCALE GENOMIC DNA]</scope>
    <source>
        <strain evidence="2">RS</strain>
    </source>
</reference>
<proteinExistence type="predicted"/>